<dbReference type="SUPFAM" id="SSF55856">
    <property type="entry name" value="Cytochrome b5-like heme/steroid binding domain"/>
    <property type="match status" value="1"/>
</dbReference>
<evidence type="ECO:0000256" key="1">
    <source>
        <dbReference type="ARBA" id="ARBA00022617"/>
    </source>
</evidence>
<protein>
    <submittedName>
        <fullName evidence="5">DEBR0S3_04346g1_1</fullName>
    </submittedName>
</protein>
<dbReference type="InterPro" id="IPR051872">
    <property type="entry name" value="Cytochrome_b5/Flavoprotein_Rdt"/>
</dbReference>
<dbReference type="AlphaFoldDB" id="A0A7D9GZU0"/>
<evidence type="ECO:0000313" key="5">
    <source>
        <dbReference type="EMBL" id="VUG18186.1"/>
    </source>
</evidence>
<gene>
    <name evidence="5" type="ORF">DEBR0S3_04346G</name>
</gene>
<evidence type="ECO:0000256" key="4">
    <source>
        <dbReference type="RuleBase" id="RU362121"/>
    </source>
</evidence>
<reference evidence="5 6" key="1">
    <citation type="submission" date="2019-07" db="EMBL/GenBank/DDBJ databases">
        <authorList>
            <person name="Friedrich A."/>
            <person name="Schacherer J."/>
        </authorList>
    </citation>
    <scope>NUCLEOTIDE SEQUENCE [LARGE SCALE GENOMIC DNA]</scope>
</reference>
<sequence>MEPKMPHIRIIEPSEKSADLDSDSHNQKAKLRFAVPSAPTKGLGRRSRHVTFSSTPAVNRSRMNLGNPSHRMGPLGGRRKVILAPGHSAMDWERIKKDKNLRNIDPSEFPMRITKARLQQHHSRRDCWVSLNGKVFDITNYLDFHPGGRDLLVENAGKDATLIFQKYHPWVNYERILDACFIGFLV</sequence>
<keyword evidence="1 4" id="KW-0349">Heme</keyword>
<dbReference type="Pfam" id="PF00173">
    <property type="entry name" value="Cyt-b5"/>
    <property type="match status" value="1"/>
</dbReference>
<dbReference type="Proteomes" id="UP000478008">
    <property type="component" value="Unassembled WGS sequence"/>
</dbReference>
<dbReference type="EMBL" id="CABFWN010000003">
    <property type="protein sequence ID" value="VUG18186.1"/>
    <property type="molecule type" value="Genomic_DNA"/>
</dbReference>
<evidence type="ECO:0000313" key="6">
    <source>
        <dbReference type="Proteomes" id="UP000478008"/>
    </source>
</evidence>
<dbReference type="FunFam" id="3.10.120.10:FF:000001">
    <property type="entry name" value="Cytochrome b5 reductase 4"/>
    <property type="match status" value="1"/>
</dbReference>
<dbReference type="SMART" id="SM01117">
    <property type="entry name" value="Cyt-b5"/>
    <property type="match status" value="1"/>
</dbReference>
<proteinExistence type="inferred from homology"/>
<dbReference type="PROSITE" id="PS00191">
    <property type="entry name" value="CYTOCHROME_B5_1"/>
    <property type="match status" value="1"/>
</dbReference>
<dbReference type="PROSITE" id="PS50255">
    <property type="entry name" value="CYTOCHROME_B5_2"/>
    <property type="match status" value="1"/>
</dbReference>
<comment type="similarity">
    <text evidence="4">Belongs to the cytochrome b5 family.</text>
</comment>
<dbReference type="GO" id="GO:0005737">
    <property type="term" value="C:cytoplasm"/>
    <property type="evidence" value="ECO:0007669"/>
    <property type="project" value="TreeGrafter"/>
</dbReference>
<dbReference type="PRINTS" id="PR00363">
    <property type="entry name" value="CYTOCHROMEB5"/>
</dbReference>
<dbReference type="PANTHER" id="PTHR46237:SF1">
    <property type="entry name" value="CYTOCHROME B5 REDUCTASE 4"/>
    <property type="match status" value="1"/>
</dbReference>
<keyword evidence="2 4" id="KW-0479">Metal-binding</keyword>
<keyword evidence="6" id="KW-1185">Reference proteome</keyword>
<dbReference type="InterPro" id="IPR036400">
    <property type="entry name" value="Cyt_B5-like_heme/steroid_sf"/>
</dbReference>
<dbReference type="GO" id="GO:0004128">
    <property type="term" value="F:cytochrome-b5 reductase activity, acting on NAD(P)H"/>
    <property type="evidence" value="ECO:0007669"/>
    <property type="project" value="TreeGrafter"/>
</dbReference>
<dbReference type="InterPro" id="IPR018506">
    <property type="entry name" value="Cyt_B5_heme-BS"/>
</dbReference>
<accession>A0A7D9GZU0</accession>
<evidence type="ECO:0000256" key="3">
    <source>
        <dbReference type="ARBA" id="ARBA00023004"/>
    </source>
</evidence>
<dbReference type="PANTHER" id="PTHR46237">
    <property type="entry name" value="CYTOCHROME B5 REDUCTASE 4 FAMILY MEMBER"/>
    <property type="match status" value="1"/>
</dbReference>
<dbReference type="GO" id="GO:0046872">
    <property type="term" value="F:metal ion binding"/>
    <property type="evidence" value="ECO:0007669"/>
    <property type="project" value="UniProtKB-UniRule"/>
</dbReference>
<organism evidence="5 6">
    <name type="scientific">Dekkera bruxellensis</name>
    <name type="common">Brettanomyces custersii</name>
    <dbReference type="NCBI Taxonomy" id="5007"/>
    <lineage>
        <taxon>Eukaryota</taxon>
        <taxon>Fungi</taxon>
        <taxon>Dikarya</taxon>
        <taxon>Ascomycota</taxon>
        <taxon>Saccharomycotina</taxon>
        <taxon>Pichiomycetes</taxon>
        <taxon>Pichiales</taxon>
        <taxon>Pichiaceae</taxon>
        <taxon>Brettanomyces</taxon>
    </lineage>
</organism>
<dbReference type="InterPro" id="IPR001199">
    <property type="entry name" value="Cyt_B5-like_heme/steroid-bd"/>
</dbReference>
<dbReference type="Gene3D" id="3.10.120.10">
    <property type="entry name" value="Cytochrome b5-like heme/steroid binding domain"/>
    <property type="match status" value="1"/>
</dbReference>
<dbReference type="GO" id="GO:0020037">
    <property type="term" value="F:heme binding"/>
    <property type="evidence" value="ECO:0007669"/>
    <property type="project" value="UniProtKB-UniRule"/>
</dbReference>
<evidence type="ECO:0000256" key="2">
    <source>
        <dbReference type="ARBA" id="ARBA00022723"/>
    </source>
</evidence>
<keyword evidence="3 4" id="KW-0408">Iron</keyword>
<name>A0A7D9GZU0_DEKBR</name>